<feature type="domain" description="C3H1-type" evidence="7">
    <location>
        <begin position="98"/>
        <end position="126"/>
    </location>
</feature>
<feature type="zinc finger region" description="C3H1-type" evidence="5">
    <location>
        <begin position="314"/>
        <end position="342"/>
    </location>
</feature>
<dbReference type="EMBL" id="CAKMRJ010005523">
    <property type="protein sequence ID" value="CAH1444764.1"/>
    <property type="molecule type" value="Genomic_DNA"/>
</dbReference>
<keyword evidence="9" id="KW-1185">Reference proteome</keyword>
<dbReference type="GO" id="GO:0003677">
    <property type="term" value="F:DNA binding"/>
    <property type="evidence" value="ECO:0007669"/>
    <property type="project" value="UniProtKB-KW"/>
</dbReference>
<keyword evidence="3 5" id="KW-0862">Zinc</keyword>
<feature type="compositionally biased region" description="Low complexity" evidence="6">
    <location>
        <begin position="371"/>
        <end position="383"/>
    </location>
</feature>
<dbReference type="GO" id="GO:0008270">
    <property type="term" value="F:zinc ion binding"/>
    <property type="evidence" value="ECO:0007669"/>
    <property type="project" value="UniProtKB-KW"/>
</dbReference>
<feature type="domain" description="C3H1-type" evidence="7">
    <location>
        <begin position="143"/>
        <end position="171"/>
    </location>
</feature>
<dbReference type="Pfam" id="PF00642">
    <property type="entry name" value="zf-CCCH"/>
    <property type="match status" value="5"/>
</dbReference>
<feature type="zinc finger region" description="C3H1-type" evidence="5">
    <location>
        <begin position="143"/>
        <end position="171"/>
    </location>
</feature>
<evidence type="ECO:0000256" key="6">
    <source>
        <dbReference type="SAM" id="MobiDB-lite"/>
    </source>
</evidence>
<evidence type="ECO:0000313" key="8">
    <source>
        <dbReference type="EMBL" id="CAH1444764.1"/>
    </source>
</evidence>
<dbReference type="Proteomes" id="UP001157418">
    <property type="component" value="Unassembled WGS sequence"/>
</dbReference>
<accession>A0AAU9P3V1</accession>
<feature type="region of interest" description="Disordered" evidence="6">
    <location>
        <begin position="371"/>
        <end position="422"/>
    </location>
</feature>
<dbReference type="InterPro" id="IPR050974">
    <property type="entry name" value="Plant_ZF_CCCH"/>
</dbReference>
<evidence type="ECO:0000256" key="2">
    <source>
        <dbReference type="ARBA" id="ARBA00022771"/>
    </source>
</evidence>
<organism evidence="8 9">
    <name type="scientific">Lactuca virosa</name>
    <dbReference type="NCBI Taxonomy" id="75947"/>
    <lineage>
        <taxon>Eukaryota</taxon>
        <taxon>Viridiplantae</taxon>
        <taxon>Streptophyta</taxon>
        <taxon>Embryophyta</taxon>
        <taxon>Tracheophyta</taxon>
        <taxon>Spermatophyta</taxon>
        <taxon>Magnoliopsida</taxon>
        <taxon>eudicotyledons</taxon>
        <taxon>Gunneridae</taxon>
        <taxon>Pentapetalae</taxon>
        <taxon>asterids</taxon>
        <taxon>campanulids</taxon>
        <taxon>Asterales</taxon>
        <taxon>Asteraceae</taxon>
        <taxon>Cichorioideae</taxon>
        <taxon>Cichorieae</taxon>
        <taxon>Lactucinae</taxon>
        <taxon>Lactuca</taxon>
    </lineage>
</organism>
<proteinExistence type="predicted"/>
<dbReference type="AlphaFoldDB" id="A0AAU9P3V1"/>
<dbReference type="Gene3D" id="4.10.1000.10">
    <property type="entry name" value="Zinc finger, CCCH-type"/>
    <property type="match status" value="2"/>
</dbReference>
<feature type="domain" description="C3H1-type" evidence="7">
    <location>
        <begin position="268"/>
        <end position="296"/>
    </location>
</feature>
<feature type="zinc finger region" description="C3H1-type" evidence="5">
    <location>
        <begin position="268"/>
        <end position="296"/>
    </location>
</feature>
<dbReference type="PROSITE" id="PS50103">
    <property type="entry name" value="ZF_C3H1"/>
    <property type="match status" value="5"/>
</dbReference>
<evidence type="ECO:0000313" key="9">
    <source>
        <dbReference type="Proteomes" id="UP001157418"/>
    </source>
</evidence>
<evidence type="ECO:0000256" key="4">
    <source>
        <dbReference type="ARBA" id="ARBA00023125"/>
    </source>
</evidence>
<evidence type="ECO:0000256" key="5">
    <source>
        <dbReference type="PROSITE-ProRule" id="PRU00723"/>
    </source>
</evidence>
<reference evidence="8 9" key="1">
    <citation type="submission" date="2022-01" db="EMBL/GenBank/DDBJ databases">
        <authorList>
            <person name="Xiong W."/>
            <person name="Schranz E."/>
        </authorList>
    </citation>
    <scope>NUCLEOTIDE SEQUENCE [LARGE SCALE GENOMIC DNA]</scope>
</reference>
<dbReference type="InterPro" id="IPR000571">
    <property type="entry name" value="Znf_CCCH"/>
</dbReference>
<comment type="caution">
    <text evidence="8">The sequence shown here is derived from an EMBL/GenBank/DDBJ whole genome shotgun (WGS) entry which is preliminary data.</text>
</comment>
<keyword evidence="4" id="KW-0238">DNA-binding</keyword>
<keyword evidence="2 5" id="KW-0863">Zinc-finger</keyword>
<dbReference type="InterPro" id="IPR036855">
    <property type="entry name" value="Znf_CCCH_sf"/>
</dbReference>
<name>A0AAU9P3V1_9ASTR</name>
<evidence type="ECO:0000259" key="7">
    <source>
        <dbReference type="PROSITE" id="PS50103"/>
    </source>
</evidence>
<protein>
    <recommendedName>
        <fullName evidence="7">C3H1-type domain-containing protein</fullName>
    </recommendedName>
</protein>
<dbReference type="SUPFAM" id="SSF90229">
    <property type="entry name" value="CCCH zinc finger"/>
    <property type="match status" value="5"/>
</dbReference>
<feature type="domain" description="C3H1-type" evidence="7">
    <location>
        <begin position="314"/>
        <end position="342"/>
    </location>
</feature>
<evidence type="ECO:0000256" key="3">
    <source>
        <dbReference type="ARBA" id="ARBA00022833"/>
    </source>
</evidence>
<feature type="compositionally biased region" description="Low complexity" evidence="6">
    <location>
        <begin position="407"/>
        <end position="422"/>
    </location>
</feature>
<gene>
    <name evidence="8" type="ORF">LVIROSA_LOCUS30574</name>
</gene>
<feature type="zinc finger region" description="C3H1-type" evidence="5">
    <location>
        <begin position="54"/>
        <end position="82"/>
    </location>
</feature>
<evidence type="ECO:0000256" key="1">
    <source>
        <dbReference type="ARBA" id="ARBA00022723"/>
    </source>
</evidence>
<feature type="region of interest" description="Disordered" evidence="6">
    <location>
        <begin position="1"/>
        <end position="24"/>
    </location>
</feature>
<dbReference type="PANTHER" id="PTHR12506">
    <property type="entry name" value="PROTEIN PHOSPHATASE RELATED"/>
    <property type="match status" value="1"/>
</dbReference>
<feature type="domain" description="C3H1-type" evidence="7">
    <location>
        <begin position="54"/>
        <end position="82"/>
    </location>
</feature>
<feature type="zinc finger region" description="C3H1-type" evidence="5">
    <location>
        <begin position="98"/>
        <end position="126"/>
    </location>
</feature>
<keyword evidence="1 5" id="KW-0479">Metal-binding</keyword>
<dbReference type="PANTHER" id="PTHR12506:SF50">
    <property type="entry name" value="ZINC FINGER CCCH DOMAIN-CONTAINING PROTEIN 26"/>
    <property type="match status" value="1"/>
</dbReference>
<dbReference type="SMART" id="SM00356">
    <property type="entry name" value="ZnF_C3H1"/>
    <property type="match status" value="5"/>
</dbReference>
<dbReference type="Gene3D" id="2.30.30.1190">
    <property type="match status" value="1"/>
</dbReference>
<sequence>MPDNRRVQRNGGVANSSSNSSVHNIEEAVRRLRIQTDGKEDGTAMAGSMPYPDRPGEPDCIFYLRTGLCGYGNICRFNHPTHIGQANQLQLGGELPERVGEPDCVYFLKTGTCKYGSTCKYNHPRDRRGAGPVVLNMVGLPMRQEEKACAHYIRTGSCKFGVACKFHHPQPSMDGSNIQLPYSSQPPPLINGVSTWPLPRATYVSDPLLQTPQTYLPVVLPHSQGIGPTQGWSTYMGSLSSVSSGSIYGGPGSIEQPYSSGSSNLPERPGEPECRYFMHTGNCKYGSDCKYHHPKEKIAQLAATSLGPLGLPLRPGQAVCSYYSLYGICKFGPTCKYDHPMMGYSYNYSMSLPNANANAPSLFPYGGVNSSTLHSSGSSPSKSSKNEGAKTLGGASPSPSPSPSPSSPSHSPQRAASPSHSE</sequence>
<dbReference type="GO" id="GO:0003729">
    <property type="term" value="F:mRNA binding"/>
    <property type="evidence" value="ECO:0007669"/>
    <property type="project" value="UniProtKB-ARBA"/>
</dbReference>